<dbReference type="PANTHER" id="PTHR30328:SF54">
    <property type="entry name" value="HTH-TYPE TRANSCRIPTIONAL REPRESSOR SCO4008"/>
    <property type="match status" value="1"/>
</dbReference>
<proteinExistence type="predicted"/>
<dbReference type="InterPro" id="IPR050109">
    <property type="entry name" value="HTH-type_TetR-like_transc_reg"/>
</dbReference>
<protein>
    <submittedName>
        <fullName evidence="4">TetR/AcrR family transcriptional regulator</fullName>
    </submittedName>
</protein>
<dbReference type="PROSITE" id="PS50977">
    <property type="entry name" value="HTH_TETR_2"/>
    <property type="match status" value="1"/>
</dbReference>
<dbReference type="AlphaFoldDB" id="A0A7Y6IFW5"/>
<dbReference type="InterPro" id="IPR001647">
    <property type="entry name" value="HTH_TetR"/>
</dbReference>
<evidence type="ECO:0000259" key="3">
    <source>
        <dbReference type="PROSITE" id="PS50977"/>
    </source>
</evidence>
<dbReference type="RefSeq" id="WP_175594823.1">
    <property type="nucleotide sequence ID" value="NZ_JABWGN010000020.1"/>
</dbReference>
<feature type="domain" description="HTH tetR-type" evidence="3">
    <location>
        <begin position="13"/>
        <end position="73"/>
    </location>
</feature>
<evidence type="ECO:0000256" key="2">
    <source>
        <dbReference type="PROSITE-ProRule" id="PRU00335"/>
    </source>
</evidence>
<dbReference type="Pfam" id="PF17926">
    <property type="entry name" value="TetR_C_21"/>
    <property type="match status" value="1"/>
</dbReference>
<dbReference type="EMBL" id="JABWGN010000020">
    <property type="protein sequence ID" value="NUW37377.1"/>
    <property type="molecule type" value="Genomic_DNA"/>
</dbReference>
<organism evidence="4 5">
    <name type="scientific">Nonomuraea montanisoli</name>
    <dbReference type="NCBI Taxonomy" id="2741721"/>
    <lineage>
        <taxon>Bacteria</taxon>
        <taxon>Bacillati</taxon>
        <taxon>Actinomycetota</taxon>
        <taxon>Actinomycetes</taxon>
        <taxon>Streptosporangiales</taxon>
        <taxon>Streptosporangiaceae</taxon>
        <taxon>Nonomuraea</taxon>
    </lineage>
</organism>
<evidence type="ECO:0000313" key="4">
    <source>
        <dbReference type="EMBL" id="NUW37377.1"/>
    </source>
</evidence>
<dbReference type="Gene3D" id="1.10.357.10">
    <property type="entry name" value="Tetracycline Repressor, domain 2"/>
    <property type="match status" value="1"/>
</dbReference>
<keyword evidence="5" id="KW-1185">Reference proteome</keyword>
<dbReference type="InterPro" id="IPR009057">
    <property type="entry name" value="Homeodomain-like_sf"/>
</dbReference>
<keyword evidence="1 2" id="KW-0238">DNA-binding</keyword>
<reference evidence="4 5" key="1">
    <citation type="submission" date="2020-06" db="EMBL/GenBank/DDBJ databases">
        <title>Nonomuraea sp. SMC257, a novel actinomycete isolated from soil.</title>
        <authorList>
            <person name="Chanama M."/>
        </authorList>
    </citation>
    <scope>NUCLEOTIDE SEQUENCE [LARGE SCALE GENOMIC DNA]</scope>
    <source>
        <strain evidence="4 5">SMC257</strain>
    </source>
</reference>
<comment type="caution">
    <text evidence="4">The sequence shown here is derived from an EMBL/GenBank/DDBJ whole genome shotgun (WGS) entry which is preliminary data.</text>
</comment>
<dbReference type="SUPFAM" id="SSF48498">
    <property type="entry name" value="Tetracyclin repressor-like, C-terminal domain"/>
    <property type="match status" value="1"/>
</dbReference>
<dbReference type="GO" id="GO:0006355">
    <property type="term" value="P:regulation of DNA-templated transcription"/>
    <property type="evidence" value="ECO:0007669"/>
    <property type="project" value="UniProtKB-ARBA"/>
</dbReference>
<accession>A0A7Y6IFW5</accession>
<sequence>MRRAPEEKQRDPERTKARILEAALREFAAKGFAGARVSEIAAGAGVNKQLISYYFGGKEGLYQALTGSWQREEGMFADPGATLAGLVAGYVRANSAHRDYGRLMVWQGLTDDGPPAPAMEEDFRREAEHLRRRQEAGELPADVDPPAVLLALFAMTAAGVSFPQLARAVTGLDPASPEFAAYYAEQVARLVGHLGDRPGAAAAEEG</sequence>
<name>A0A7Y6IFW5_9ACTN</name>
<dbReference type="PRINTS" id="PR00455">
    <property type="entry name" value="HTHTETR"/>
</dbReference>
<evidence type="ECO:0000313" key="5">
    <source>
        <dbReference type="Proteomes" id="UP000586042"/>
    </source>
</evidence>
<feature type="DNA-binding region" description="H-T-H motif" evidence="2">
    <location>
        <begin position="36"/>
        <end position="55"/>
    </location>
</feature>
<evidence type="ECO:0000256" key="1">
    <source>
        <dbReference type="ARBA" id="ARBA00023125"/>
    </source>
</evidence>
<dbReference type="PANTHER" id="PTHR30328">
    <property type="entry name" value="TRANSCRIPTIONAL REPRESSOR"/>
    <property type="match status" value="1"/>
</dbReference>
<dbReference type="InterPro" id="IPR036271">
    <property type="entry name" value="Tet_transcr_reg_TetR-rel_C_sf"/>
</dbReference>
<dbReference type="Pfam" id="PF00440">
    <property type="entry name" value="TetR_N"/>
    <property type="match status" value="1"/>
</dbReference>
<dbReference type="InterPro" id="IPR041467">
    <property type="entry name" value="Sco4008_C"/>
</dbReference>
<dbReference type="SUPFAM" id="SSF46689">
    <property type="entry name" value="Homeodomain-like"/>
    <property type="match status" value="1"/>
</dbReference>
<gene>
    <name evidence="4" type="ORF">HTZ77_39160</name>
</gene>
<dbReference type="GO" id="GO:0003677">
    <property type="term" value="F:DNA binding"/>
    <property type="evidence" value="ECO:0007669"/>
    <property type="project" value="UniProtKB-UniRule"/>
</dbReference>
<dbReference type="Proteomes" id="UP000586042">
    <property type="component" value="Unassembled WGS sequence"/>
</dbReference>